<dbReference type="InterPro" id="IPR037923">
    <property type="entry name" value="HTH-like"/>
</dbReference>
<dbReference type="Pfam" id="PF12833">
    <property type="entry name" value="HTH_18"/>
    <property type="match status" value="1"/>
</dbReference>
<dbReference type="Gene3D" id="1.10.10.60">
    <property type="entry name" value="Homeodomain-like"/>
    <property type="match status" value="1"/>
</dbReference>
<evidence type="ECO:0000256" key="3">
    <source>
        <dbReference type="ARBA" id="ARBA00023163"/>
    </source>
</evidence>
<dbReference type="InterPro" id="IPR018060">
    <property type="entry name" value="HTH_AraC"/>
</dbReference>
<keyword evidence="6" id="KW-1185">Reference proteome</keyword>
<feature type="domain" description="HTH araC/xylS-type" evidence="4">
    <location>
        <begin position="200"/>
        <end position="298"/>
    </location>
</feature>
<dbReference type="SUPFAM" id="SSF51215">
    <property type="entry name" value="Regulatory protein AraC"/>
    <property type="match status" value="1"/>
</dbReference>
<dbReference type="PRINTS" id="PR00032">
    <property type="entry name" value="HTHARAC"/>
</dbReference>
<dbReference type="PROSITE" id="PS01124">
    <property type="entry name" value="HTH_ARAC_FAMILY_2"/>
    <property type="match status" value="1"/>
</dbReference>
<evidence type="ECO:0000256" key="2">
    <source>
        <dbReference type="ARBA" id="ARBA00023125"/>
    </source>
</evidence>
<accession>A0ABT8L239</accession>
<dbReference type="SMART" id="SM00342">
    <property type="entry name" value="HTH_ARAC"/>
    <property type="match status" value="1"/>
</dbReference>
<gene>
    <name evidence="5" type="ORF">QQ020_03490</name>
</gene>
<dbReference type="EMBL" id="JAUJEB010000001">
    <property type="protein sequence ID" value="MDN5211091.1"/>
    <property type="molecule type" value="Genomic_DNA"/>
</dbReference>
<dbReference type="PROSITE" id="PS00041">
    <property type="entry name" value="HTH_ARAC_FAMILY_1"/>
    <property type="match status" value="1"/>
</dbReference>
<dbReference type="Pfam" id="PF12852">
    <property type="entry name" value="Cupin_6"/>
    <property type="match status" value="1"/>
</dbReference>
<dbReference type="PANTHER" id="PTHR43280:SF11">
    <property type="entry name" value="RCS-SPECIFIC HTH-TYPE TRANSCRIPTIONAL ACTIVATOR RCLR"/>
    <property type="match status" value="1"/>
</dbReference>
<keyword evidence="3" id="KW-0804">Transcription</keyword>
<dbReference type="RefSeq" id="WP_346756427.1">
    <property type="nucleotide sequence ID" value="NZ_JAUJEB010000001.1"/>
</dbReference>
<protein>
    <submittedName>
        <fullName evidence="5">AraC family transcriptional regulator</fullName>
    </submittedName>
</protein>
<dbReference type="PANTHER" id="PTHR43280">
    <property type="entry name" value="ARAC-FAMILY TRANSCRIPTIONAL REGULATOR"/>
    <property type="match status" value="1"/>
</dbReference>
<evidence type="ECO:0000313" key="6">
    <source>
        <dbReference type="Proteomes" id="UP001172083"/>
    </source>
</evidence>
<dbReference type="InterPro" id="IPR018062">
    <property type="entry name" value="HTH_AraC-typ_CS"/>
</dbReference>
<dbReference type="InterPro" id="IPR032783">
    <property type="entry name" value="AraC_lig"/>
</dbReference>
<evidence type="ECO:0000259" key="4">
    <source>
        <dbReference type="PROSITE" id="PS01124"/>
    </source>
</evidence>
<name>A0ABT8L239_9BACT</name>
<evidence type="ECO:0000313" key="5">
    <source>
        <dbReference type="EMBL" id="MDN5211091.1"/>
    </source>
</evidence>
<reference evidence="5" key="1">
    <citation type="submission" date="2023-06" db="EMBL/GenBank/DDBJ databases">
        <title>Genomic of Agaribacillus aureum.</title>
        <authorList>
            <person name="Wang G."/>
        </authorList>
    </citation>
    <scope>NUCLEOTIDE SEQUENCE</scope>
    <source>
        <strain evidence="5">BMA12</strain>
    </source>
</reference>
<dbReference type="Proteomes" id="UP001172083">
    <property type="component" value="Unassembled WGS sequence"/>
</dbReference>
<keyword evidence="2" id="KW-0238">DNA-binding</keyword>
<comment type="caution">
    <text evidence="5">The sequence shown here is derived from an EMBL/GenBank/DDBJ whole genome shotgun (WGS) entry which is preliminary data.</text>
</comment>
<organism evidence="5 6">
    <name type="scientific">Agaribacillus aureus</name>
    <dbReference type="NCBI Taxonomy" id="3051825"/>
    <lineage>
        <taxon>Bacteria</taxon>
        <taxon>Pseudomonadati</taxon>
        <taxon>Bacteroidota</taxon>
        <taxon>Cytophagia</taxon>
        <taxon>Cytophagales</taxon>
        <taxon>Splendidivirgaceae</taxon>
        <taxon>Agaribacillus</taxon>
    </lineage>
</organism>
<evidence type="ECO:0000256" key="1">
    <source>
        <dbReference type="ARBA" id="ARBA00023015"/>
    </source>
</evidence>
<dbReference type="InterPro" id="IPR020449">
    <property type="entry name" value="Tscrpt_reg_AraC-type_HTH"/>
</dbReference>
<dbReference type="SUPFAM" id="SSF46689">
    <property type="entry name" value="Homeodomain-like"/>
    <property type="match status" value="2"/>
</dbReference>
<dbReference type="InterPro" id="IPR009057">
    <property type="entry name" value="Homeodomain-like_sf"/>
</dbReference>
<sequence length="302" mass="34592">MEDFVSDVLSKINIDSAVYFKYCFYAPWGMGIPKGNKAQFHMVVKGRCWLLRPNKNPLPVSQGDVIVFPHGGAHELKSDFEVESMPGGEVVNCIVNGEEPFQGSEDNCTLICGHFALDHDIRHPIIQNLPDCLIINGESYGRFDLLRNIAENLIEELNEQKPGYQLVTLRLADILLISVIRHYYLKNDRQINFLKDPIIYEALNIMHANLAVNWNIEKIIKELGISRTLFIEKFKKTMGETPIKYLSRWKLNEARSYLKSSSEPIHQIGYAVGYQSEAAFIRAFKKEFAISPHKFRLVTTDE</sequence>
<keyword evidence="1" id="KW-0805">Transcription regulation</keyword>
<proteinExistence type="predicted"/>